<evidence type="ECO:0000259" key="2">
    <source>
        <dbReference type="Pfam" id="PF00534"/>
    </source>
</evidence>
<dbReference type="InterPro" id="IPR001296">
    <property type="entry name" value="Glyco_trans_1"/>
</dbReference>
<evidence type="ECO:0000259" key="3">
    <source>
        <dbReference type="Pfam" id="PF13439"/>
    </source>
</evidence>
<dbReference type="GO" id="GO:0016757">
    <property type="term" value="F:glycosyltransferase activity"/>
    <property type="evidence" value="ECO:0007669"/>
    <property type="project" value="InterPro"/>
</dbReference>
<dbReference type="GO" id="GO:0009103">
    <property type="term" value="P:lipopolysaccharide biosynthetic process"/>
    <property type="evidence" value="ECO:0007669"/>
    <property type="project" value="TreeGrafter"/>
</dbReference>
<dbReference type="EMBL" id="PGGO01000023">
    <property type="protein sequence ID" value="PSH63752.1"/>
    <property type="molecule type" value="Genomic_DNA"/>
</dbReference>
<dbReference type="OrthoDB" id="9801609at2"/>
<feature type="domain" description="Glycosyltransferase subfamily 4-like N-terminal" evidence="3">
    <location>
        <begin position="16"/>
        <end position="169"/>
    </location>
</feature>
<evidence type="ECO:0000256" key="1">
    <source>
        <dbReference type="ARBA" id="ARBA00022679"/>
    </source>
</evidence>
<keyword evidence="5" id="KW-1185">Reference proteome</keyword>
<reference evidence="5" key="1">
    <citation type="submission" date="2017-11" db="EMBL/GenBank/DDBJ databases">
        <authorList>
            <person name="Kuznetsova I."/>
            <person name="Sazanova A."/>
            <person name="Chirak E."/>
            <person name="Safronova V."/>
            <person name="Willems A."/>
        </authorList>
    </citation>
    <scope>NUCLEOTIDE SEQUENCE [LARGE SCALE GENOMIC DNA]</scope>
    <source>
        <strain evidence="5">STM 196</strain>
    </source>
</reference>
<dbReference type="Proteomes" id="UP000241444">
    <property type="component" value="Unassembled WGS sequence"/>
</dbReference>
<dbReference type="RefSeq" id="WP_106713450.1">
    <property type="nucleotide sequence ID" value="NZ_PGGO01000023.1"/>
</dbReference>
<protein>
    <submittedName>
        <fullName evidence="4">Glycosyltransferase family 1 protein</fullName>
    </submittedName>
</protein>
<dbReference type="PANTHER" id="PTHR46401:SF2">
    <property type="entry name" value="GLYCOSYLTRANSFERASE WBBK-RELATED"/>
    <property type="match status" value="1"/>
</dbReference>
<dbReference type="InterPro" id="IPR028098">
    <property type="entry name" value="Glyco_trans_4-like_N"/>
</dbReference>
<dbReference type="FunFam" id="3.40.50.2000:FF:000119">
    <property type="entry name" value="Glycosyl transferase group 1"/>
    <property type="match status" value="1"/>
</dbReference>
<name>A0A2P7BBE3_9HYPH</name>
<keyword evidence="1 4" id="KW-0808">Transferase</keyword>
<accession>A0A2P7BBE3</accession>
<proteinExistence type="predicted"/>
<dbReference type="CDD" id="cd03809">
    <property type="entry name" value="GT4_MtfB-like"/>
    <property type="match status" value="1"/>
</dbReference>
<organism evidence="4 5">
    <name type="scientific">Phyllobacterium brassicacearum</name>
    <dbReference type="NCBI Taxonomy" id="314235"/>
    <lineage>
        <taxon>Bacteria</taxon>
        <taxon>Pseudomonadati</taxon>
        <taxon>Pseudomonadota</taxon>
        <taxon>Alphaproteobacteria</taxon>
        <taxon>Hyphomicrobiales</taxon>
        <taxon>Phyllobacteriaceae</taxon>
        <taxon>Phyllobacterium</taxon>
    </lineage>
</organism>
<feature type="domain" description="Glycosyl transferase family 1" evidence="2">
    <location>
        <begin position="188"/>
        <end position="343"/>
    </location>
</feature>
<evidence type="ECO:0000313" key="5">
    <source>
        <dbReference type="Proteomes" id="UP000241444"/>
    </source>
</evidence>
<dbReference type="Gene3D" id="3.40.50.2000">
    <property type="entry name" value="Glycogen Phosphorylase B"/>
    <property type="match status" value="2"/>
</dbReference>
<dbReference type="AlphaFoldDB" id="A0A2P7BBE3"/>
<dbReference type="Pfam" id="PF13439">
    <property type="entry name" value="Glyco_transf_4"/>
    <property type="match status" value="1"/>
</dbReference>
<sequence length="371" mass="41096">MKIGIDARNLVPNLTGIGRYLLEMCRHLALQGTELILYLPEEPHSPIPPLAGATIRIANQRGAIRRMIWAQTELPRLAARDQIDVFWGPAHRLPFTLDRRIPRVVTIHDLVWLHAGSTMRRQSWLADRYLMKPAIEGADRIVTVSEATRKALQTLVPSATEKARVVYSGLTKIGHAAANDTLRDHRIDHPYALFVGTLEPRKNLLNLLEAYSLLADEIRAGLILVIAGGQGWHLGELGQHIKRLNIEASIRLTGYVTDDDLAALYSHARLLAMPSLYEGFGFPIIEANAMGVPVLTSNSSSMPEVAGDAALLVDPTDIRSISDGLRRLATDDALHQQLANNARANAARFDWEKSARELLSVFEEAIAVRKH</sequence>
<dbReference type="SUPFAM" id="SSF53756">
    <property type="entry name" value="UDP-Glycosyltransferase/glycogen phosphorylase"/>
    <property type="match status" value="1"/>
</dbReference>
<dbReference type="PANTHER" id="PTHR46401">
    <property type="entry name" value="GLYCOSYLTRANSFERASE WBBK-RELATED"/>
    <property type="match status" value="1"/>
</dbReference>
<gene>
    <name evidence="4" type="ORF">CU102_23110</name>
</gene>
<dbReference type="Pfam" id="PF00534">
    <property type="entry name" value="Glycos_transf_1"/>
    <property type="match status" value="1"/>
</dbReference>
<evidence type="ECO:0000313" key="4">
    <source>
        <dbReference type="EMBL" id="PSH63752.1"/>
    </source>
</evidence>
<comment type="caution">
    <text evidence="4">The sequence shown here is derived from an EMBL/GenBank/DDBJ whole genome shotgun (WGS) entry which is preliminary data.</text>
</comment>